<accession>A0ABT0ALN4</accession>
<dbReference type="Proteomes" id="UP001522462">
    <property type="component" value="Unassembled WGS sequence"/>
</dbReference>
<proteinExistence type="predicted"/>
<evidence type="ECO:0000313" key="2">
    <source>
        <dbReference type="EMBL" id="MCJ1977435.1"/>
    </source>
</evidence>
<reference evidence="2 3" key="1">
    <citation type="journal article" date="2022" name="Microbiol. Res.">
        <title>Comparative genome analysis, predicted lifestyle and antimicrobial strategies of Lactococcus carnosus and Lactococcus paracarnosus isolated from meat.</title>
        <authorList>
            <person name="Werum V."/>
            <person name="Ehrmann M."/>
            <person name="Vogel R."/>
            <person name="Hilgarth M."/>
        </authorList>
    </citation>
    <scope>NUCLEOTIDE SEQUENCE [LARGE SCALE GENOMIC DNA]</scope>
    <source>
        <strain evidence="2 3">TMW21897</strain>
    </source>
</reference>
<evidence type="ECO:0000256" key="1">
    <source>
        <dbReference type="SAM" id="Phobius"/>
    </source>
</evidence>
<feature type="transmembrane region" description="Helical" evidence="1">
    <location>
        <begin position="6"/>
        <end position="26"/>
    </location>
</feature>
<sequence>MRLSWLALVNYTLSVFILYGLLIHFCKHKDVYDAKEELNHVDAMYQHGLASRLGQVMQKPLISYLANQGF</sequence>
<keyword evidence="1" id="KW-1133">Transmembrane helix</keyword>
<keyword evidence="1" id="KW-0472">Membrane</keyword>
<name>A0ABT0ALN4_9LACT</name>
<gene>
    <name evidence="2" type="ORF">GYN19_05650</name>
</gene>
<evidence type="ECO:0000313" key="3">
    <source>
        <dbReference type="Proteomes" id="UP001522462"/>
    </source>
</evidence>
<protein>
    <submittedName>
        <fullName evidence="2">Uncharacterized protein</fullName>
    </submittedName>
</protein>
<dbReference type="RefSeq" id="WP_243914300.1">
    <property type="nucleotide sequence ID" value="NZ_JAAECY010000036.1"/>
</dbReference>
<dbReference type="EMBL" id="JAAEDA010000007">
    <property type="protein sequence ID" value="MCJ1977435.1"/>
    <property type="molecule type" value="Genomic_DNA"/>
</dbReference>
<organism evidence="2 3">
    <name type="scientific">Pseudolactococcus paracarnosus</name>
    <dbReference type="NCBI Taxonomy" id="2749962"/>
    <lineage>
        <taxon>Bacteria</taxon>
        <taxon>Bacillati</taxon>
        <taxon>Bacillota</taxon>
        <taxon>Bacilli</taxon>
        <taxon>Lactobacillales</taxon>
        <taxon>Streptococcaceae</taxon>
        <taxon>Pseudolactococcus</taxon>
    </lineage>
</organism>
<keyword evidence="1" id="KW-0812">Transmembrane</keyword>
<keyword evidence="3" id="KW-1185">Reference proteome</keyword>
<comment type="caution">
    <text evidence="2">The sequence shown here is derived from an EMBL/GenBank/DDBJ whole genome shotgun (WGS) entry which is preliminary data.</text>
</comment>